<dbReference type="GO" id="GO:0016208">
    <property type="term" value="F:AMP binding"/>
    <property type="evidence" value="ECO:0007669"/>
    <property type="project" value="TreeGrafter"/>
</dbReference>
<dbReference type="SUPFAM" id="SSF53784">
    <property type="entry name" value="Phosphofructokinase"/>
    <property type="match status" value="2"/>
</dbReference>
<feature type="binding site" description="in other chain" evidence="14">
    <location>
        <begin position="673"/>
        <end position="676"/>
    </location>
    <ligand>
        <name>beta-D-fructose 2,6-bisphosphate</name>
        <dbReference type="ChEBI" id="CHEBI:58579"/>
        <note>allosteric activator; ligand shared between dimeric partners</note>
    </ligand>
</feature>
<dbReference type="GO" id="GO:0005739">
    <property type="term" value="C:mitochondrion"/>
    <property type="evidence" value="ECO:0007669"/>
    <property type="project" value="TreeGrafter"/>
</dbReference>
<feature type="binding site" evidence="14">
    <location>
        <position position="26"/>
    </location>
    <ligand>
        <name>ATP</name>
        <dbReference type="ChEBI" id="CHEBI:30616"/>
    </ligand>
</feature>
<feature type="binding site" description="in other chain" evidence="14">
    <location>
        <begin position="299"/>
        <end position="302"/>
    </location>
    <ligand>
        <name>substrate</name>
        <note>ligand shared between dimeric partners</note>
    </ligand>
</feature>
<dbReference type="FunFam" id="3.40.50.460:FF:000007">
    <property type="entry name" value="ATP-dependent 6-phosphofructokinase"/>
    <property type="match status" value="1"/>
</dbReference>
<keyword evidence="6 14" id="KW-0808">Transferase</keyword>
<evidence type="ECO:0000256" key="11">
    <source>
        <dbReference type="ARBA" id="ARBA00022842"/>
    </source>
</evidence>
<evidence type="ECO:0000313" key="18">
    <source>
        <dbReference type="Proteomes" id="UP000327118"/>
    </source>
</evidence>
<feature type="binding site" description="in other chain" evidence="14">
    <location>
        <begin position="209"/>
        <end position="211"/>
    </location>
    <ligand>
        <name>substrate</name>
        <note>ligand shared between dimeric partners</note>
    </ligand>
</feature>
<feature type="binding site" evidence="14">
    <location>
        <position position="202"/>
    </location>
    <ligand>
        <name>substrate</name>
        <note>ligand shared between dimeric partners</note>
    </ligand>
</feature>
<evidence type="ECO:0000256" key="1">
    <source>
        <dbReference type="ARBA" id="ARBA00001946"/>
    </source>
</evidence>
<keyword evidence="12 14" id="KW-0324">Glycolysis</keyword>
<feature type="domain" description="Phosphofructokinase" evidence="16">
    <location>
        <begin position="18"/>
        <end position="325"/>
    </location>
</feature>
<dbReference type="GO" id="GO:0006002">
    <property type="term" value="P:fructose 6-phosphate metabolic process"/>
    <property type="evidence" value="ECO:0007669"/>
    <property type="project" value="InterPro"/>
</dbReference>
<feature type="binding site" description="in other chain" evidence="14">
    <location>
        <position position="265"/>
    </location>
    <ligand>
        <name>substrate</name>
        <note>ligand shared between dimeric partners</note>
    </ligand>
</feature>
<comment type="cofactor">
    <cofactor evidence="1 14">
        <name>Mg(2+)</name>
        <dbReference type="ChEBI" id="CHEBI:18420"/>
    </cofactor>
</comment>
<evidence type="ECO:0000256" key="6">
    <source>
        <dbReference type="ARBA" id="ARBA00022679"/>
    </source>
</evidence>
<feature type="region of interest" description="Interdomain linker" evidence="14">
    <location>
        <begin position="392"/>
        <end position="405"/>
    </location>
</feature>
<dbReference type="Gene3D" id="3.40.50.450">
    <property type="match status" value="2"/>
</dbReference>
<dbReference type="UniPathway" id="UPA00109">
    <property type="reaction ID" value="UER00182"/>
</dbReference>
<dbReference type="GO" id="GO:0046872">
    <property type="term" value="F:metal ion binding"/>
    <property type="evidence" value="ECO:0007669"/>
    <property type="project" value="UniProtKB-KW"/>
</dbReference>
<evidence type="ECO:0000256" key="3">
    <source>
        <dbReference type="ARBA" id="ARBA00004679"/>
    </source>
</evidence>
<dbReference type="InterPro" id="IPR022953">
    <property type="entry name" value="ATP_PFK"/>
</dbReference>
<evidence type="ECO:0000256" key="12">
    <source>
        <dbReference type="ARBA" id="ARBA00023152"/>
    </source>
</evidence>
<dbReference type="Gene3D" id="3.40.50.460">
    <property type="entry name" value="Phosphofructokinase domain"/>
    <property type="match status" value="2"/>
</dbReference>
<dbReference type="PRINTS" id="PR00476">
    <property type="entry name" value="PHFRCTKINASE"/>
</dbReference>
<feature type="binding site" description="in other chain" evidence="14">
    <location>
        <begin position="165"/>
        <end position="167"/>
    </location>
    <ligand>
        <name>substrate</name>
        <note>ligand shared between dimeric partners</note>
    </ligand>
</feature>
<dbReference type="PANTHER" id="PTHR13697">
    <property type="entry name" value="PHOSPHOFRUCTOKINASE"/>
    <property type="match status" value="1"/>
</dbReference>
<evidence type="ECO:0000256" key="10">
    <source>
        <dbReference type="ARBA" id="ARBA00022840"/>
    </source>
</evidence>
<dbReference type="PROSITE" id="PS00433">
    <property type="entry name" value="PHOSPHOFRUCTOKINASE"/>
    <property type="match status" value="1"/>
</dbReference>
<dbReference type="EC" id="2.7.1.11" evidence="14"/>
<dbReference type="PIRSF" id="PIRSF000533">
    <property type="entry name" value="ATP_PFK_euk"/>
    <property type="match status" value="1"/>
</dbReference>
<dbReference type="Pfam" id="PF00365">
    <property type="entry name" value="PFK"/>
    <property type="match status" value="2"/>
</dbReference>
<dbReference type="InterPro" id="IPR035966">
    <property type="entry name" value="PKF_sf"/>
</dbReference>
<feature type="region of interest" description="N-terminal catalytic PFK domain 1" evidence="14">
    <location>
        <begin position="1"/>
        <end position="391"/>
    </location>
</feature>
<dbReference type="InterPro" id="IPR015912">
    <property type="entry name" value="Phosphofructokinase_CS"/>
</dbReference>
<dbReference type="GO" id="GO:0030388">
    <property type="term" value="P:fructose 1,6-bisphosphate metabolic process"/>
    <property type="evidence" value="ECO:0007669"/>
    <property type="project" value="TreeGrafter"/>
</dbReference>
<evidence type="ECO:0000256" key="15">
    <source>
        <dbReference type="PIRNR" id="PIRNR000533"/>
    </source>
</evidence>
<evidence type="ECO:0000256" key="9">
    <source>
        <dbReference type="ARBA" id="ARBA00022777"/>
    </source>
</evidence>
<evidence type="ECO:0000313" key="17">
    <source>
        <dbReference type="EMBL" id="KAE8354402.1"/>
    </source>
</evidence>
<feature type="binding site" evidence="14">
    <location>
        <begin position="89"/>
        <end position="90"/>
    </location>
    <ligand>
        <name>ATP</name>
        <dbReference type="ChEBI" id="CHEBI:30616"/>
    </ligand>
</feature>
<dbReference type="PANTHER" id="PTHR13697:SF4">
    <property type="entry name" value="ATP-DEPENDENT 6-PHOSPHOFRUCTOKINASE"/>
    <property type="match status" value="1"/>
</dbReference>
<comment type="pathway">
    <text evidence="3 14 15">Carbohydrate degradation; glycolysis; D-glyceraldehyde 3-phosphate and glycerone phosphate from D-glucose: step 3/4.</text>
</comment>
<evidence type="ECO:0000256" key="7">
    <source>
        <dbReference type="ARBA" id="ARBA00022723"/>
    </source>
</evidence>
<dbReference type="Proteomes" id="UP000327118">
    <property type="component" value="Unassembled WGS sequence"/>
</dbReference>
<dbReference type="AlphaFoldDB" id="A0A5N6Z9R2"/>
<dbReference type="OrthoDB" id="537915at2759"/>
<accession>A0A5N6Z9R2</accession>
<dbReference type="NCBIfam" id="TIGR02478">
    <property type="entry name" value="6PF1K_euk"/>
    <property type="match status" value="1"/>
</dbReference>
<dbReference type="InterPro" id="IPR000023">
    <property type="entry name" value="Phosphofructokinase_dom"/>
</dbReference>
<keyword evidence="18" id="KW-1185">Reference proteome</keyword>
<feature type="binding site" evidence="14">
    <location>
        <position position="293"/>
    </location>
    <ligand>
        <name>substrate</name>
        <note>ligand shared between dimeric partners</note>
    </ligand>
</feature>
<organism evidence="17 18">
    <name type="scientific">Aspergillus coremiiformis</name>
    <dbReference type="NCBI Taxonomy" id="138285"/>
    <lineage>
        <taxon>Eukaryota</taxon>
        <taxon>Fungi</taxon>
        <taxon>Dikarya</taxon>
        <taxon>Ascomycota</taxon>
        <taxon>Pezizomycotina</taxon>
        <taxon>Eurotiomycetes</taxon>
        <taxon>Eurotiomycetidae</taxon>
        <taxon>Eurotiales</taxon>
        <taxon>Aspergillaceae</taxon>
        <taxon>Aspergillus</taxon>
        <taxon>Aspergillus subgen. Circumdati</taxon>
    </lineage>
</organism>
<sequence length="776" mass="84617">MTNAILDTSYSSRHKPRRIGILTSGGDAPGMNGAIRAVVRTAIQNGYEAWAIHEGYEGLIEGGAMMHPLHWEDVRGFLSRGGTLIGSVRCDRFREREGRLQAARNMVFFGIDALVVCGGDGSLTGADLFRSEWPELLNELVSTGVLTVAQVAPHQHLNIVGLLGSIDNDFSGTDATIGCYSALTRICEAIDAVFDTASSHRRGFVIEVMGRHCGWLALMAAIATGADWLFIPERPPRDGWEDDMCSIITKNRNRGKRRTIVILAEGAQDNNLSHISSSAVKDILSKRLGLDTRVSVLGHIQRGGSPCAYDRWLSTLQGIHAVKAVLSMTPETPSPVVIIRENRIKTSSLAETVALTKEANASMHAKEFEKAATLRDPEFMEYHSAYRHLNTTDHPKMVLPEDKRMRVAIIHVGSPAAGMNPATRTVVAYCLTRGHTPIAIHNGFPGLCRHHADTPGSVREMQWLESGDWVNDGGSDIGTNAGLPSDDMETTAQCFEQYKFDALFVIGGFEAFTAVSQLRKAREQYPAFRIPLVLLPACMANNVPGTEYSLGSDTSLNTLVYFCDVVRQSASSSGHCVFVVEAQGAEYLATAAALAAGAMTVYTPDRGITLQNLTGDIEYLRQQFAQDHGANRSGKLIIRNDQTSTIYSTAEIASIIKQESNNRFDAQGVVPGHFQQGGKVSSIDRIRAFRLAVKCMEHLETFAGRSADEIMGDEKSAVVISIKQSHIRLLSMGGPTGVEATDTDWKRQRPKTQNWLEIQEAVDSLSGRSSASFIPN</sequence>
<dbReference type="GO" id="GO:0003872">
    <property type="term" value="F:6-phosphofructokinase activity"/>
    <property type="evidence" value="ECO:0007669"/>
    <property type="project" value="UniProtKB-UniRule"/>
</dbReference>
<feature type="domain" description="Phosphofructokinase" evidence="16">
    <location>
        <begin position="406"/>
        <end position="699"/>
    </location>
</feature>
<dbReference type="FunFam" id="3.40.50.460:FF:000008">
    <property type="entry name" value="ATP-dependent 6-phosphofructokinase"/>
    <property type="match status" value="1"/>
</dbReference>
<comment type="subunit">
    <text evidence="14">Homotetramer.</text>
</comment>
<evidence type="ECO:0000259" key="16">
    <source>
        <dbReference type="Pfam" id="PF00365"/>
    </source>
</evidence>
<keyword evidence="8 14" id="KW-0547">Nucleotide-binding</keyword>
<dbReference type="GO" id="GO:0061621">
    <property type="term" value="P:canonical glycolysis"/>
    <property type="evidence" value="ECO:0007669"/>
    <property type="project" value="TreeGrafter"/>
</dbReference>
<keyword evidence="5 14" id="KW-0021">Allosteric enzyme</keyword>
<dbReference type="InterPro" id="IPR009161">
    <property type="entry name" value="6-Pfructokinase_euk"/>
</dbReference>
<comment type="catalytic activity">
    <reaction evidence="13 14 15">
        <text>beta-D-fructose 6-phosphate + ATP = beta-D-fructose 1,6-bisphosphate + ADP + H(+)</text>
        <dbReference type="Rhea" id="RHEA:16109"/>
        <dbReference type="ChEBI" id="CHEBI:15378"/>
        <dbReference type="ChEBI" id="CHEBI:30616"/>
        <dbReference type="ChEBI" id="CHEBI:32966"/>
        <dbReference type="ChEBI" id="CHEBI:57634"/>
        <dbReference type="ChEBI" id="CHEBI:456216"/>
        <dbReference type="EC" id="2.7.1.11"/>
    </reaction>
</comment>
<dbReference type="GO" id="GO:0048029">
    <property type="term" value="F:monosaccharide binding"/>
    <property type="evidence" value="ECO:0007669"/>
    <property type="project" value="TreeGrafter"/>
</dbReference>
<feature type="binding site" evidence="14">
    <location>
        <position position="120"/>
    </location>
    <ligand>
        <name>Mg(2+)</name>
        <dbReference type="ChEBI" id="CHEBI:18420"/>
        <note>catalytic</note>
    </ligand>
</feature>
<reference evidence="18" key="1">
    <citation type="submission" date="2019-04" db="EMBL/GenBank/DDBJ databases">
        <title>Friends and foes A comparative genomics studyof 23 Aspergillus species from section Flavi.</title>
        <authorList>
            <consortium name="DOE Joint Genome Institute"/>
            <person name="Kjaerbolling I."/>
            <person name="Vesth T."/>
            <person name="Frisvad J.C."/>
            <person name="Nybo J.L."/>
            <person name="Theobald S."/>
            <person name="Kildgaard S."/>
            <person name="Isbrandt T."/>
            <person name="Kuo A."/>
            <person name="Sato A."/>
            <person name="Lyhne E.K."/>
            <person name="Kogle M.E."/>
            <person name="Wiebenga A."/>
            <person name="Kun R.S."/>
            <person name="Lubbers R.J."/>
            <person name="Makela M.R."/>
            <person name="Barry K."/>
            <person name="Chovatia M."/>
            <person name="Clum A."/>
            <person name="Daum C."/>
            <person name="Haridas S."/>
            <person name="He G."/>
            <person name="LaButti K."/>
            <person name="Lipzen A."/>
            <person name="Mondo S."/>
            <person name="Riley R."/>
            <person name="Salamov A."/>
            <person name="Simmons B.A."/>
            <person name="Magnuson J.K."/>
            <person name="Henrissat B."/>
            <person name="Mortensen U.H."/>
            <person name="Larsen T.O."/>
            <person name="Devries R.P."/>
            <person name="Grigoriev I.V."/>
            <person name="Machida M."/>
            <person name="Baker S.E."/>
            <person name="Andersen M.R."/>
        </authorList>
    </citation>
    <scope>NUCLEOTIDE SEQUENCE [LARGE SCALE GENOMIC DNA]</scope>
    <source>
        <strain evidence="18">CBS 553.77</strain>
    </source>
</reference>
<dbReference type="GO" id="GO:0005945">
    <property type="term" value="C:6-phosphofructokinase complex"/>
    <property type="evidence" value="ECO:0007669"/>
    <property type="project" value="TreeGrafter"/>
</dbReference>
<evidence type="ECO:0000256" key="13">
    <source>
        <dbReference type="ARBA" id="ARBA00048070"/>
    </source>
</evidence>
<feature type="binding site" evidence="14">
    <location>
        <begin position="119"/>
        <end position="122"/>
    </location>
    <ligand>
        <name>ATP</name>
        <dbReference type="ChEBI" id="CHEBI:30616"/>
    </ligand>
</feature>
<keyword evidence="4 14" id="KW-0963">Cytoplasm</keyword>
<comment type="caution">
    <text evidence="14">Lacks conserved residue(s) required for the propagation of feature annotation.</text>
</comment>
<feature type="binding site" description="in other chain" evidence="14">
    <location>
        <position position="641"/>
    </location>
    <ligand>
        <name>beta-D-fructose 2,6-bisphosphate</name>
        <dbReference type="ChEBI" id="CHEBI:58579"/>
        <note>allosteric activator; ligand shared between dimeric partners</note>
    </ligand>
</feature>
<evidence type="ECO:0000256" key="5">
    <source>
        <dbReference type="ARBA" id="ARBA00022533"/>
    </source>
</evidence>
<evidence type="ECO:0000256" key="2">
    <source>
        <dbReference type="ARBA" id="ARBA00004496"/>
    </source>
</evidence>
<protein>
    <recommendedName>
        <fullName evidence="14">ATP-dependent 6-phosphofructokinase</fullName>
        <shortName evidence="14">ATP-PFK</shortName>
        <shortName evidence="14">Phosphofructokinase</shortName>
        <ecNumber evidence="14">2.7.1.11</ecNumber>
    </recommendedName>
    <alternativeName>
        <fullName evidence="14">Phosphohexokinase</fullName>
    </alternativeName>
</protein>
<comment type="activity regulation">
    <text evidence="14">Allosterically activated by ADP, AMP, or fructose 2,6-bisphosphate, and allosterically inhibited by ATP or citrate.</text>
</comment>
<dbReference type="EMBL" id="ML739073">
    <property type="protein sequence ID" value="KAE8354402.1"/>
    <property type="molecule type" value="Genomic_DNA"/>
</dbReference>
<keyword evidence="9 14" id="KW-0418">Kinase</keyword>
<dbReference type="GO" id="GO:0070095">
    <property type="term" value="F:fructose-6-phosphate binding"/>
    <property type="evidence" value="ECO:0007669"/>
    <property type="project" value="TreeGrafter"/>
</dbReference>
<keyword evidence="7 14" id="KW-0479">Metal-binding</keyword>
<feature type="binding site" description="in other chain" evidence="14">
    <location>
        <begin position="583"/>
        <end position="585"/>
    </location>
    <ligand>
        <name>beta-D-fructose 2,6-bisphosphate</name>
        <dbReference type="ChEBI" id="CHEBI:58579"/>
        <note>allosteric activator; ligand shared between dimeric partners</note>
    </ligand>
</feature>
<feature type="active site" description="Proton acceptor" evidence="14">
    <location>
        <position position="167"/>
    </location>
</feature>
<evidence type="ECO:0000256" key="8">
    <source>
        <dbReference type="ARBA" id="ARBA00022741"/>
    </source>
</evidence>
<evidence type="ECO:0000256" key="14">
    <source>
        <dbReference type="HAMAP-Rule" id="MF_03184"/>
    </source>
</evidence>
<dbReference type="GO" id="GO:0005524">
    <property type="term" value="F:ATP binding"/>
    <property type="evidence" value="ECO:0007669"/>
    <property type="project" value="UniProtKB-KW"/>
</dbReference>
<proteinExistence type="inferred from homology"/>
<evidence type="ECO:0000256" key="4">
    <source>
        <dbReference type="ARBA" id="ARBA00022490"/>
    </source>
</evidence>
<keyword evidence="11 14" id="KW-0460">Magnesium</keyword>
<gene>
    <name evidence="17" type="ORF">BDV28DRAFT_84951</name>
</gene>
<comment type="function">
    <text evidence="14">Catalyzes the phosphorylation of D-fructose 6-phosphate to fructose 1,6-bisphosphate by ATP, the first committing step of glycolysis.</text>
</comment>
<comment type="similarity">
    <text evidence="15">Belongs to the phosphofructokinase type A (PFKA) family. ATP-dependent PFK group I subfamily. Eukaryotic two domain clade "E" sub-subfamily.</text>
</comment>
<dbReference type="GO" id="GO:0042802">
    <property type="term" value="F:identical protein binding"/>
    <property type="evidence" value="ECO:0007669"/>
    <property type="project" value="TreeGrafter"/>
</dbReference>
<comment type="subcellular location">
    <subcellularLocation>
        <location evidence="2 14">Cytoplasm</location>
    </subcellularLocation>
</comment>
<name>A0A5N6Z9R2_9EURO</name>
<comment type="similarity">
    <text evidence="14">Belongs to the phosphofructokinase type A (PFKA) family. ATP-dependent PFK group I subfamily. Eukaryotic two domain clade 'E' sub-subfamily.</text>
</comment>
<feature type="region of interest" description="C-terminal regulatory PFK domain 2" evidence="14">
    <location>
        <begin position="406"/>
        <end position="776"/>
    </location>
</feature>
<dbReference type="HAMAP" id="MF_03184">
    <property type="entry name" value="Phosphofructokinase_I_E"/>
    <property type="match status" value="1"/>
</dbReference>
<keyword evidence="10 14" id="KW-0067">ATP-binding</keyword>